<feature type="domain" description="HTH merR-type" evidence="5">
    <location>
        <begin position="6"/>
        <end position="75"/>
    </location>
</feature>
<reference evidence="6" key="1">
    <citation type="submission" date="2023-01" db="EMBL/GenBank/DDBJ databases">
        <title>The diversity of Class Acidimicrobiia in South China Sea sediment environments and the proposal of Iamia marina sp. nov., a novel species of the genus Iamia.</title>
        <authorList>
            <person name="He Y."/>
            <person name="Tian X."/>
        </authorList>
    </citation>
    <scope>NUCLEOTIDE SEQUENCE</scope>
    <source>
        <strain evidence="6">DSM 19957</strain>
    </source>
</reference>
<dbReference type="AlphaFoldDB" id="A0AAE9Y4L1"/>
<evidence type="ECO:0000256" key="2">
    <source>
        <dbReference type="ARBA" id="ARBA00023015"/>
    </source>
</evidence>
<dbReference type="InterPro" id="IPR047057">
    <property type="entry name" value="MerR_fam"/>
</dbReference>
<dbReference type="PANTHER" id="PTHR30204">
    <property type="entry name" value="REDOX-CYCLING DRUG-SENSING TRANSCRIPTIONAL ACTIVATOR SOXR"/>
    <property type="match status" value="1"/>
</dbReference>
<evidence type="ECO:0000313" key="6">
    <source>
        <dbReference type="EMBL" id="WCO66090.1"/>
    </source>
</evidence>
<dbReference type="SUPFAM" id="SSF46955">
    <property type="entry name" value="Putative DNA-binding domain"/>
    <property type="match status" value="1"/>
</dbReference>
<dbReference type="Pfam" id="PF13411">
    <property type="entry name" value="MerR_1"/>
    <property type="match status" value="1"/>
</dbReference>
<keyword evidence="1" id="KW-0678">Repressor</keyword>
<dbReference type="Pfam" id="PF10069">
    <property type="entry name" value="DICT"/>
    <property type="match status" value="1"/>
</dbReference>
<dbReference type="KEGG" id="ima:PO878_16440"/>
<keyword evidence="7" id="KW-1185">Reference proteome</keyword>
<dbReference type="Gene3D" id="1.10.1660.10">
    <property type="match status" value="1"/>
</dbReference>
<organism evidence="6 7">
    <name type="scientific">Iamia majanohamensis</name>
    <dbReference type="NCBI Taxonomy" id="467976"/>
    <lineage>
        <taxon>Bacteria</taxon>
        <taxon>Bacillati</taxon>
        <taxon>Actinomycetota</taxon>
        <taxon>Acidimicrobiia</taxon>
        <taxon>Acidimicrobiales</taxon>
        <taxon>Iamiaceae</taxon>
        <taxon>Iamia</taxon>
    </lineage>
</organism>
<proteinExistence type="predicted"/>
<evidence type="ECO:0000256" key="1">
    <source>
        <dbReference type="ARBA" id="ARBA00022491"/>
    </source>
</evidence>
<evidence type="ECO:0000256" key="4">
    <source>
        <dbReference type="ARBA" id="ARBA00023163"/>
    </source>
</evidence>
<dbReference type="InterPro" id="IPR019278">
    <property type="entry name" value="DICT_dom"/>
</dbReference>
<dbReference type="InterPro" id="IPR009061">
    <property type="entry name" value="DNA-bd_dom_put_sf"/>
</dbReference>
<dbReference type="InterPro" id="IPR000551">
    <property type="entry name" value="MerR-type_HTH_dom"/>
</dbReference>
<dbReference type="RefSeq" id="WP_272735615.1">
    <property type="nucleotide sequence ID" value="NZ_CP116942.1"/>
</dbReference>
<gene>
    <name evidence="6" type="ORF">PO878_16440</name>
</gene>
<name>A0AAE9Y4L1_9ACTN</name>
<dbReference type="Proteomes" id="UP001216390">
    <property type="component" value="Chromosome"/>
</dbReference>
<dbReference type="PROSITE" id="PS50937">
    <property type="entry name" value="HTH_MERR_2"/>
    <property type="match status" value="1"/>
</dbReference>
<dbReference type="PANTHER" id="PTHR30204:SF69">
    <property type="entry name" value="MERR-FAMILY TRANSCRIPTIONAL REGULATOR"/>
    <property type="match status" value="1"/>
</dbReference>
<evidence type="ECO:0000256" key="3">
    <source>
        <dbReference type="ARBA" id="ARBA00023125"/>
    </source>
</evidence>
<dbReference type="GO" id="GO:0003700">
    <property type="term" value="F:DNA-binding transcription factor activity"/>
    <property type="evidence" value="ECO:0007669"/>
    <property type="project" value="InterPro"/>
</dbReference>
<keyword evidence="4" id="KW-0804">Transcription</keyword>
<dbReference type="EMBL" id="CP116942">
    <property type="protein sequence ID" value="WCO66090.1"/>
    <property type="molecule type" value="Genomic_DNA"/>
</dbReference>
<protein>
    <submittedName>
        <fullName evidence="6">DICT sensory domain-containing protein</fullName>
    </submittedName>
</protein>
<accession>A0AAE9Y4L1</accession>
<evidence type="ECO:0000313" key="7">
    <source>
        <dbReference type="Proteomes" id="UP001216390"/>
    </source>
</evidence>
<dbReference type="SMART" id="SM00422">
    <property type="entry name" value="HTH_MERR"/>
    <property type="match status" value="1"/>
</dbReference>
<keyword evidence="3" id="KW-0238">DNA-binding</keyword>
<dbReference type="GO" id="GO:0003677">
    <property type="term" value="F:DNA binding"/>
    <property type="evidence" value="ECO:0007669"/>
    <property type="project" value="UniProtKB-KW"/>
</dbReference>
<sequence length="291" mass="31492">MDEEDALTIRGVADRTGVSVATLRAWEERHGFPAPQRDRRGHRRYTAEDCSRIAHVLSQREAGLSLAAAIAQATTTTTPRASSICGEVRRLAPSSAPQTHSLRTLVALSHAVEDECLATADRPVVVGAFQSEAAYRRYQERWQHLAEGAEAALVLARFARRRRAGAGPVEVPFAADSRLRDEWAVLAHSPSFAVGLVAWERPTPPGTAGGDRTFEATWTVDRDVVRAAVLVALDEGRVTAADDRRVRTALDRPAAVDGHPADAAVRIANRMVAYVAARVGSDHGSDENAFH</sequence>
<keyword evidence="2" id="KW-0805">Transcription regulation</keyword>
<evidence type="ECO:0000259" key="5">
    <source>
        <dbReference type="PROSITE" id="PS50937"/>
    </source>
</evidence>